<dbReference type="RefSeq" id="WP_111653642.1">
    <property type="nucleotide sequence ID" value="NZ_JACHWI010000012.1"/>
</dbReference>
<evidence type="ECO:0000256" key="5">
    <source>
        <dbReference type="ARBA" id="ARBA00033748"/>
    </source>
</evidence>
<dbReference type="GO" id="GO:0016705">
    <property type="term" value="F:oxidoreductase activity, acting on paired donors, with incorporation or reduction of molecular oxygen"/>
    <property type="evidence" value="ECO:0007669"/>
    <property type="project" value="InterPro"/>
</dbReference>
<feature type="domain" description="Luciferase-like" evidence="7">
    <location>
        <begin position="22"/>
        <end position="372"/>
    </location>
</feature>
<evidence type="ECO:0000313" key="9">
    <source>
        <dbReference type="Proteomes" id="UP000249341"/>
    </source>
</evidence>
<dbReference type="EMBL" id="QLMJ01000021">
    <property type="protein sequence ID" value="RAK28020.1"/>
    <property type="molecule type" value="Genomic_DNA"/>
</dbReference>
<dbReference type="Pfam" id="PF00296">
    <property type="entry name" value="Bac_luciferase"/>
    <property type="match status" value="1"/>
</dbReference>
<accession>A0A327Z139</accession>
<comment type="caution">
    <text evidence="8">The sequence shown here is derived from an EMBL/GenBank/DDBJ whole genome shotgun (WGS) entry which is preliminary data.</text>
</comment>
<keyword evidence="1 6" id="KW-0285">Flavoprotein</keyword>
<protein>
    <submittedName>
        <fullName evidence="8">Alkanesulfonate monooxygenase SsuD/methylene tetrahydromethanopterin reductase-like flavin-dependent oxidoreductase (Luciferase family)</fullName>
    </submittedName>
</protein>
<keyword evidence="4 8" id="KW-0503">Monooxygenase</keyword>
<dbReference type="CDD" id="cd01095">
    <property type="entry name" value="Nitrilotriacetate_monoxgenase"/>
    <property type="match status" value="1"/>
</dbReference>
<organism evidence="8 9">
    <name type="scientific">Actinoplanes lutulentus</name>
    <dbReference type="NCBI Taxonomy" id="1287878"/>
    <lineage>
        <taxon>Bacteria</taxon>
        <taxon>Bacillati</taxon>
        <taxon>Actinomycetota</taxon>
        <taxon>Actinomycetes</taxon>
        <taxon>Micromonosporales</taxon>
        <taxon>Micromonosporaceae</taxon>
        <taxon>Actinoplanes</taxon>
    </lineage>
</organism>
<evidence type="ECO:0000256" key="4">
    <source>
        <dbReference type="ARBA" id="ARBA00023033"/>
    </source>
</evidence>
<gene>
    <name evidence="8" type="ORF">B0I29_121116</name>
</gene>
<keyword evidence="3" id="KW-0560">Oxidoreductase</keyword>
<feature type="binding site" evidence="6">
    <location>
        <position position="148"/>
    </location>
    <ligand>
        <name>FMN</name>
        <dbReference type="ChEBI" id="CHEBI:58210"/>
    </ligand>
</feature>
<dbReference type="PANTHER" id="PTHR30011">
    <property type="entry name" value="ALKANESULFONATE MONOOXYGENASE-RELATED"/>
    <property type="match status" value="1"/>
</dbReference>
<dbReference type="SUPFAM" id="SSF51679">
    <property type="entry name" value="Bacterial luciferase-like"/>
    <property type="match status" value="1"/>
</dbReference>
<dbReference type="InterPro" id="IPR011251">
    <property type="entry name" value="Luciferase-like_dom"/>
</dbReference>
<dbReference type="InterPro" id="IPR036661">
    <property type="entry name" value="Luciferase-like_sf"/>
</dbReference>
<evidence type="ECO:0000256" key="3">
    <source>
        <dbReference type="ARBA" id="ARBA00023002"/>
    </source>
</evidence>
<feature type="binding site" evidence="6">
    <location>
        <position position="94"/>
    </location>
    <ligand>
        <name>FMN</name>
        <dbReference type="ChEBI" id="CHEBI:58210"/>
    </ligand>
</feature>
<evidence type="ECO:0000256" key="1">
    <source>
        <dbReference type="ARBA" id="ARBA00022630"/>
    </source>
</evidence>
<keyword evidence="2 6" id="KW-0288">FMN</keyword>
<dbReference type="PIRSF" id="PIRSF000337">
    <property type="entry name" value="NTA_MOA"/>
    <property type="match status" value="1"/>
</dbReference>
<evidence type="ECO:0000313" key="8">
    <source>
        <dbReference type="EMBL" id="RAK28020.1"/>
    </source>
</evidence>
<dbReference type="GO" id="GO:0004497">
    <property type="term" value="F:monooxygenase activity"/>
    <property type="evidence" value="ECO:0007669"/>
    <property type="project" value="UniProtKB-KW"/>
</dbReference>
<feature type="binding site" evidence="6">
    <location>
        <position position="144"/>
    </location>
    <ligand>
        <name>FMN</name>
        <dbReference type="ChEBI" id="CHEBI:58210"/>
    </ligand>
</feature>
<dbReference type="InterPro" id="IPR051260">
    <property type="entry name" value="Diverse_substr_monoxygenases"/>
</dbReference>
<proteinExistence type="inferred from homology"/>
<dbReference type="AlphaFoldDB" id="A0A327Z139"/>
<dbReference type="OrthoDB" id="4437611at2"/>
<dbReference type="PANTHER" id="PTHR30011:SF16">
    <property type="entry name" value="C2H2 FINGER DOMAIN TRANSCRIPTION FACTOR (EUROFUNG)-RELATED"/>
    <property type="match status" value="1"/>
</dbReference>
<name>A0A327Z139_9ACTN</name>
<comment type="similarity">
    <text evidence="5">Belongs to the NtaA/SnaA/DszA monooxygenase family.</text>
</comment>
<dbReference type="Gene3D" id="3.20.20.30">
    <property type="entry name" value="Luciferase-like domain"/>
    <property type="match status" value="1"/>
</dbReference>
<evidence type="ECO:0000256" key="6">
    <source>
        <dbReference type="PIRSR" id="PIRSR000337-1"/>
    </source>
</evidence>
<evidence type="ECO:0000259" key="7">
    <source>
        <dbReference type="Pfam" id="PF00296"/>
    </source>
</evidence>
<dbReference type="Proteomes" id="UP000249341">
    <property type="component" value="Unassembled WGS sequence"/>
</dbReference>
<keyword evidence="9" id="KW-1185">Reference proteome</keyword>
<evidence type="ECO:0000256" key="2">
    <source>
        <dbReference type="ARBA" id="ARBA00022643"/>
    </source>
</evidence>
<feature type="binding site" evidence="6">
    <location>
        <position position="200"/>
    </location>
    <ligand>
        <name>FMN</name>
        <dbReference type="ChEBI" id="CHEBI:58210"/>
    </ligand>
</feature>
<dbReference type="InterPro" id="IPR016215">
    <property type="entry name" value="NTA_MOA"/>
</dbReference>
<reference evidence="8 9" key="1">
    <citation type="submission" date="2018-06" db="EMBL/GenBank/DDBJ databases">
        <title>Genomic Encyclopedia of Type Strains, Phase III (KMG-III): the genomes of soil and plant-associated and newly described type strains.</title>
        <authorList>
            <person name="Whitman W."/>
        </authorList>
    </citation>
    <scope>NUCLEOTIDE SEQUENCE [LARGE SCALE GENOMIC DNA]</scope>
    <source>
        <strain evidence="8 9">CGMCC 4.7090</strain>
    </source>
</reference>
<sequence length="422" mass="46743">MPKQIILAAHFPGVNNTTVWSDPRAGSQIDFDSFEYLARTAERGLFDFFFLAEGLRLREQRGLIHDLDVVGRPDTLTVLAALAAITTNLGLAGTLNATYHEPYELARQLATLDHFSGGRAAWNVVTSPGAFFGENFRRGGFLNHEDRYVRAAEFIQASRTLWDSDGNDFSVKSSQFAIEGRFGVPRSPQGHPVVLQAGDSVGGRELASQHADAIFSRHHQLEDAQEFYQDVKQRVIKHGRDPGSLKIIPGVSYVLGDSDADAQEKAHYIRRQQVSPQTAILLLEQLWNTDLSGYDADGPLPATDPVLDEDDTIIKGRAGMYPDRLRTAAEWRATAEAKNLSIRDLIIEVTGRQNFIGTPSRIAEQLNEYVQTDACDGFILVPHLTPAGLDDFVDQVVPLLQERGVFRTEYSGGTLRQNLGLR</sequence>